<evidence type="ECO:0000259" key="1">
    <source>
        <dbReference type="PROSITE" id="PS51698"/>
    </source>
</evidence>
<protein>
    <recommendedName>
        <fullName evidence="1">U-box domain-containing protein</fullName>
    </recommendedName>
</protein>
<dbReference type="InterPro" id="IPR052085">
    <property type="entry name" value="WD-SAM-U-box"/>
</dbReference>
<dbReference type="PANTHER" id="PTHR46573">
    <property type="entry name" value="WD REPEAT, SAM AND U-BOX DOMAIN-CONTAINING PROTEIN 1"/>
    <property type="match status" value="1"/>
</dbReference>
<dbReference type="InterPro" id="IPR003613">
    <property type="entry name" value="Ubox_domain"/>
</dbReference>
<feature type="domain" description="U-box" evidence="1">
    <location>
        <begin position="7"/>
        <end position="76"/>
    </location>
</feature>
<evidence type="ECO:0000313" key="4">
    <source>
        <dbReference type="Proteomes" id="UP000682733"/>
    </source>
</evidence>
<name>A0A8S2RP24_9BILA</name>
<gene>
    <name evidence="2" type="ORF">OVA965_LOCUS31311</name>
    <name evidence="3" type="ORF">TMI583_LOCUS32136</name>
</gene>
<dbReference type="Proteomes" id="UP000677228">
    <property type="component" value="Unassembled WGS sequence"/>
</dbReference>
<reference evidence="3" key="1">
    <citation type="submission" date="2021-02" db="EMBL/GenBank/DDBJ databases">
        <authorList>
            <person name="Nowell W R."/>
        </authorList>
    </citation>
    <scope>NUCLEOTIDE SEQUENCE</scope>
</reference>
<dbReference type="GO" id="GO:0004842">
    <property type="term" value="F:ubiquitin-protein transferase activity"/>
    <property type="evidence" value="ECO:0007669"/>
    <property type="project" value="InterPro"/>
</dbReference>
<dbReference type="InterPro" id="IPR013083">
    <property type="entry name" value="Znf_RING/FYVE/PHD"/>
</dbReference>
<sequence>MNDKMNNPDDSLRCPITLELFSDPVLAQDGHTYEREAIVEWIEKNGRSPITDQQLSLEHLYPNYAAKKQLIILKSH</sequence>
<dbReference type="Gene3D" id="3.30.40.10">
    <property type="entry name" value="Zinc/RING finger domain, C3HC4 (zinc finger)"/>
    <property type="match status" value="1"/>
</dbReference>
<dbReference type="PROSITE" id="PS51698">
    <property type="entry name" value="U_BOX"/>
    <property type="match status" value="1"/>
</dbReference>
<dbReference type="CDD" id="cd16655">
    <property type="entry name" value="RING-Ubox_WDSUB1-like"/>
    <property type="match status" value="1"/>
</dbReference>
<dbReference type="EMBL" id="CAJOBA010045086">
    <property type="protein sequence ID" value="CAF4172420.1"/>
    <property type="molecule type" value="Genomic_DNA"/>
</dbReference>
<proteinExistence type="predicted"/>
<dbReference type="EMBL" id="CAJNOK010023433">
    <property type="protein sequence ID" value="CAF1362648.1"/>
    <property type="molecule type" value="Genomic_DNA"/>
</dbReference>
<comment type="caution">
    <text evidence="3">The sequence shown here is derived from an EMBL/GenBank/DDBJ whole genome shotgun (WGS) entry which is preliminary data.</text>
</comment>
<evidence type="ECO:0000313" key="2">
    <source>
        <dbReference type="EMBL" id="CAF1362648.1"/>
    </source>
</evidence>
<evidence type="ECO:0000313" key="3">
    <source>
        <dbReference type="EMBL" id="CAF4172420.1"/>
    </source>
</evidence>
<organism evidence="3 4">
    <name type="scientific">Didymodactylos carnosus</name>
    <dbReference type="NCBI Taxonomy" id="1234261"/>
    <lineage>
        <taxon>Eukaryota</taxon>
        <taxon>Metazoa</taxon>
        <taxon>Spiralia</taxon>
        <taxon>Gnathifera</taxon>
        <taxon>Rotifera</taxon>
        <taxon>Eurotatoria</taxon>
        <taxon>Bdelloidea</taxon>
        <taxon>Philodinida</taxon>
        <taxon>Philodinidae</taxon>
        <taxon>Didymodactylos</taxon>
    </lineage>
</organism>
<accession>A0A8S2RP24</accession>
<dbReference type="Proteomes" id="UP000682733">
    <property type="component" value="Unassembled WGS sequence"/>
</dbReference>
<dbReference type="GO" id="GO:0016567">
    <property type="term" value="P:protein ubiquitination"/>
    <property type="evidence" value="ECO:0007669"/>
    <property type="project" value="InterPro"/>
</dbReference>
<dbReference type="Pfam" id="PF04564">
    <property type="entry name" value="U-box"/>
    <property type="match status" value="1"/>
</dbReference>
<dbReference type="PANTHER" id="PTHR46573:SF1">
    <property type="entry name" value="WD REPEAT, SAM AND U-BOX DOMAIN-CONTAINING PROTEIN 1"/>
    <property type="match status" value="1"/>
</dbReference>
<dbReference type="SUPFAM" id="SSF57850">
    <property type="entry name" value="RING/U-box"/>
    <property type="match status" value="1"/>
</dbReference>
<dbReference type="SMART" id="SM00504">
    <property type="entry name" value="Ubox"/>
    <property type="match status" value="1"/>
</dbReference>
<dbReference type="AlphaFoldDB" id="A0A8S2RP24"/>